<dbReference type="PROSITE" id="PS50240">
    <property type="entry name" value="TRYPSIN_DOM"/>
    <property type="match status" value="1"/>
</dbReference>
<dbReference type="AlphaFoldDB" id="H3AJM6"/>
<reference evidence="6" key="2">
    <citation type="submission" date="2025-08" db="UniProtKB">
        <authorList>
            <consortium name="Ensembl"/>
        </authorList>
    </citation>
    <scope>IDENTIFICATION</scope>
</reference>
<dbReference type="PRINTS" id="PR00722">
    <property type="entry name" value="CHYMOTRYPSIN"/>
</dbReference>
<sequence length="266" mass="29400">RKSIFIIYIYIYICIYVCVCKIFVFFVGLVHYGIVGGHEAKPHSKPYMASLQWGVQGNHFCGGFLIADQWVLTAAHCFDEVKPAAARIVLGAHSLNEREPKVKQAFRVEKYAKHHGYSKTMAVNDIFLIKLNKKAVLNSYVTFIALPKKNSNVTAGTLCSVAGWGETSNAANRTDKLQEANVTVVSRECCNHAWQGKIVENMICAGNKTGKGFCSGDSGGPLVCGDTAVGIVSFSAKACADPRFPDVYTRISRYIKWIKKIMNQVY</sequence>
<evidence type="ECO:0000256" key="2">
    <source>
        <dbReference type="ARBA" id="ARBA00022525"/>
    </source>
</evidence>
<dbReference type="FunFam" id="2.40.10.10:FF:000047">
    <property type="entry name" value="Trypsin eta"/>
    <property type="match status" value="1"/>
</dbReference>
<feature type="domain" description="Peptidase S1" evidence="5">
    <location>
        <begin position="34"/>
        <end position="263"/>
    </location>
</feature>
<dbReference type="SMART" id="SM00020">
    <property type="entry name" value="Tryp_SPc"/>
    <property type="match status" value="1"/>
</dbReference>
<dbReference type="Ensembl" id="ENSLACT00000009923.1">
    <property type="protein sequence ID" value="ENSLACP00000009847.1"/>
    <property type="gene ID" value="ENSLACG00000008682.2"/>
</dbReference>
<dbReference type="InterPro" id="IPR001314">
    <property type="entry name" value="Peptidase_S1A"/>
</dbReference>
<evidence type="ECO:0000313" key="6">
    <source>
        <dbReference type="Ensembl" id="ENSLACP00000009847.1"/>
    </source>
</evidence>
<dbReference type="InterPro" id="IPR009003">
    <property type="entry name" value="Peptidase_S1_PA"/>
</dbReference>
<dbReference type="GO" id="GO:0004252">
    <property type="term" value="F:serine-type endopeptidase activity"/>
    <property type="evidence" value="ECO:0007669"/>
    <property type="project" value="InterPro"/>
</dbReference>
<dbReference type="OMA" id="RECCNHA"/>
<evidence type="ECO:0000256" key="4">
    <source>
        <dbReference type="SAM" id="Phobius"/>
    </source>
</evidence>
<reference evidence="7" key="1">
    <citation type="submission" date="2011-08" db="EMBL/GenBank/DDBJ databases">
        <title>The draft genome of Latimeria chalumnae.</title>
        <authorList>
            <person name="Di Palma F."/>
            <person name="Alfoldi J."/>
            <person name="Johnson J."/>
            <person name="Berlin A."/>
            <person name="Gnerre S."/>
            <person name="Jaffe D."/>
            <person name="MacCallum I."/>
            <person name="Young S."/>
            <person name="Walker B.J."/>
            <person name="Lander E."/>
            <person name="Lindblad-Toh K."/>
        </authorList>
    </citation>
    <scope>NUCLEOTIDE SEQUENCE [LARGE SCALE GENOMIC DNA]</scope>
    <source>
        <strain evidence="7">Wild caught</strain>
    </source>
</reference>
<keyword evidence="2" id="KW-0964">Secreted</keyword>
<dbReference type="GO" id="GO:0051604">
    <property type="term" value="P:protein maturation"/>
    <property type="evidence" value="ECO:0007669"/>
    <property type="project" value="UniProtKB-ARBA"/>
</dbReference>
<dbReference type="GO" id="GO:0005576">
    <property type="term" value="C:extracellular region"/>
    <property type="evidence" value="ECO:0007669"/>
    <property type="project" value="UniProtKB-SubCell"/>
</dbReference>
<keyword evidence="7" id="KW-1185">Reference proteome</keyword>
<dbReference type="GO" id="GO:0006508">
    <property type="term" value="P:proteolysis"/>
    <property type="evidence" value="ECO:0007669"/>
    <property type="project" value="InterPro"/>
</dbReference>
<dbReference type="FunCoup" id="H3AJM6">
    <property type="interactions" value="68"/>
</dbReference>
<gene>
    <name evidence="6" type="primary">LOC102352835</name>
</gene>
<feature type="transmembrane region" description="Helical" evidence="4">
    <location>
        <begin position="7"/>
        <end position="34"/>
    </location>
</feature>
<dbReference type="STRING" id="7897.ENSLACP00000009847"/>
<dbReference type="Bgee" id="ENSLACG00000008682">
    <property type="expression patterns" value="Expressed in pelvic fin and 1 other cell type or tissue"/>
</dbReference>
<dbReference type="PANTHER" id="PTHR24271">
    <property type="entry name" value="KALLIKREIN-RELATED"/>
    <property type="match status" value="1"/>
</dbReference>
<evidence type="ECO:0000256" key="3">
    <source>
        <dbReference type="ARBA" id="ARBA00023157"/>
    </source>
</evidence>
<keyword evidence="3" id="KW-1015">Disulfide bond</keyword>
<dbReference type="EMBL" id="AFYH01037101">
    <property type="status" value="NOT_ANNOTATED_CDS"/>
    <property type="molecule type" value="Genomic_DNA"/>
</dbReference>
<dbReference type="InterPro" id="IPR018114">
    <property type="entry name" value="TRYPSIN_HIS"/>
</dbReference>
<dbReference type="Pfam" id="PF00089">
    <property type="entry name" value="Trypsin"/>
    <property type="match status" value="1"/>
</dbReference>
<dbReference type="CDD" id="cd00190">
    <property type="entry name" value="Tryp_SPc"/>
    <property type="match status" value="1"/>
</dbReference>
<protein>
    <recommendedName>
        <fullName evidence="5">Peptidase S1 domain-containing protein</fullName>
    </recommendedName>
</protein>
<keyword evidence="4" id="KW-1133">Transmembrane helix</keyword>
<evidence type="ECO:0000259" key="5">
    <source>
        <dbReference type="PROSITE" id="PS50240"/>
    </source>
</evidence>
<dbReference type="PROSITE" id="PS00134">
    <property type="entry name" value="TRYPSIN_HIS"/>
    <property type="match status" value="1"/>
</dbReference>
<evidence type="ECO:0000256" key="1">
    <source>
        <dbReference type="ARBA" id="ARBA00004613"/>
    </source>
</evidence>
<dbReference type="InterPro" id="IPR001254">
    <property type="entry name" value="Trypsin_dom"/>
</dbReference>
<keyword evidence="4" id="KW-0812">Transmembrane</keyword>
<dbReference type="PANTHER" id="PTHR24271:SF50">
    <property type="match status" value="1"/>
</dbReference>
<reference evidence="6" key="3">
    <citation type="submission" date="2025-09" db="UniProtKB">
        <authorList>
            <consortium name="Ensembl"/>
        </authorList>
    </citation>
    <scope>IDENTIFICATION</scope>
</reference>
<dbReference type="InParanoid" id="H3AJM6"/>
<dbReference type="eggNOG" id="KOG3627">
    <property type="taxonomic scope" value="Eukaryota"/>
</dbReference>
<name>H3AJM6_LATCH</name>
<proteinExistence type="predicted"/>
<keyword evidence="4" id="KW-0472">Membrane</keyword>
<accession>H3AJM6</accession>
<dbReference type="InterPro" id="IPR043504">
    <property type="entry name" value="Peptidase_S1_PA_chymotrypsin"/>
</dbReference>
<evidence type="ECO:0000313" key="7">
    <source>
        <dbReference type="Proteomes" id="UP000008672"/>
    </source>
</evidence>
<dbReference type="Gene3D" id="2.40.10.10">
    <property type="entry name" value="Trypsin-like serine proteases"/>
    <property type="match status" value="2"/>
</dbReference>
<comment type="subcellular location">
    <subcellularLocation>
        <location evidence="1">Secreted</location>
    </subcellularLocation>
</comment>
<dbReference type="Proteomes" id="UP000008672">
    <property type="component" value="Unassembled WGS sequence"/>
</dbReference>
<dbReference type="GeneTree" id="ENSGT00940000162161"/>
<dbReference type="SUPFAM" id="SSF50494">
    <property type="entry name" value="Trypsin-like serine proteases"/>
    <property type="match status" value="1"/>
</dbReference>
<organism evidence="6 7">
    <name type="scientific">Latimeria chalumnae</name>
    <name type="common">Coelacanth</name>
    <dbReference type="NCBI Taxonomy" id="7897"/>
    <lineage>
        <taxon>Eukaryota</taxon>
        <taxon>Metazoa</taxon>
        <taxon>Chordata</taxon>
        <taxon>Craniata</taxon>
        <taxon>Vertebrata</taxon>
        <taxon>Euteleostomi</taxon>
        <taxon>Coelacanthiformes</taxon>
        <taxon>Coelacanthidae</taxon>
        <taxon>Latimeria</taxon>
    </lineage>
</organism>